<feature type="transmembrane region" description="Helical" evidence="1">
    <location>
        <begin position="6"/>
        <end position="25"/>
    </location>
</feature>
<feature type="transmembrane region" description="Helical" evidence="1">
    <location>
        <begin position="60"/>
        <end position="80"/>
    </location>
</feature>
<dbReference type="NCBIfam" id="NF037968">
    <property type="entry name" value="SemiSWEET_2"/>
    <property type="match status" value="1"/>
</dbReference>
<evidence type="ECO:0000256" key="1">
    <source>
        <dbReference type="SAM" id="Phobius"/>
    </source>
</evidence>
<feature type="transmembrane region" description="Helical" evidence="1">
    <location>
        <begin position="37"/>
        <end position="54"/>
    </location>
</feature>
<dbReference type="GO" id="GO:0051119">
    <property type="term" value="F:sugar transmembrane transporter activity"/>
    <property type="evidence" value="ECO:0007669"/>
    <property type="project" value="InterPro"/>
</dbReference>
<dbReference type="Proteomes" id="UP000094056">
    <property type="component" value="Unassembled WGS sequence"/>
</dbReference>
<name>A0A1E3XDY7_9BACT</name>
<gene>
    <name evidence="2" type="ORF">SCARUB_01003</name>
</gene>
<comment type="caution">
    <text evidence="2">The sequence shown here is derived from an EMBL/GenBank/DDBJ whole genome shotgun (WGS) entry which is preliminary data.</text>
</comment>
<evidence type="ECO:0000313" key="2">
    <source>
        <dbReference type="EMBL" id="ODS33842.1"/>
    </source>
</evidence>
<dbReference type="Pfam" id="PF03083">
    <property type="entry name" value="MtN3_slv"/>
    <property type="match status" value="1"/>
</dbReference>
<keyword evidence="1" id="KW-0472">Membrane</keyword>
<keyword evidence="1" id="KW-0812">Transmembrane</keyword>
<dbReference type="InterPro" id="IPR004316">
    <property type="entry name" value="SWEET_rpt"/>
</dbReference>
<proteinExistence type="predicted"/>
<evidence type="ECO:0008006" key="4">
    <source>
        <dbReference type="Google" id="ProtNLM"/>
    </source>
</evidence>
<reference evidence="2 3" key="1">
    <citation type="submission" date="2016-07" db="EMBL/GenBank/DDBJ databases">
        <title>Draft genome of Scalindua rubra, obtained from a brine-seawater interface in the Red Sea, sheds light on salt adaptation in anammox bacteria.</title>
        <authorList>
            <person name="Speth D.R."/>
            <person name="Lagkouvardos I."/>
            <person name="Wang Y."/>
            <person name="Qian P.-Y."/>
            <person name="Dutilh B.E."/>
            <person name="Jetten M.S."/>
        </authorList>
    </citation>
    <scope>NUCLEOTIDE SEQUENCE [LARGE SCALE GENOMIC DNA]</scope>
    <source>
        <strain evidence="2">BSI-1</strain>
    </source>
</reference>
<dbReference type="Gene3D" id="1.20.1280.290">
    <property type="match status" value="1"/>
</dbReference>
<protein>
    <recommendedName>
        <fullName evidence="4">PQ loop repeat protein</fullName>
    </recommendedName>
</protein>
<accession>A0A1E3XDY7</accession>
<dbReference type="AlphaFoldDB" id="A0A1E3XDY7"/>
<keyword evidence="1" id="KW-1133">Transmembrane helix</keyword>
<dbReference type="GO" id="GO:0016020">
    <property type="term" value="C:membrane"/>
    <property type="evidence" value="ECO:0007669"/>
    <property type="project" value="InterPro"/>
</dbReference>
<dbReference type="InterPro" id="IPR047662">
    <property type="entry name" value="SemiSWEET"/>
</dbReference>
<dbReference type="EMBL" id="MAYW01000018">
    <property type="protein sequence ID" value="ODS33842.1"/>
    <property type="molecule type" value="Genomic_DNA"/>
</dbReference>
<organism evidence="2 3">
    <name type="scientific">Candidatus Scalindua rubra</name>
    <dbReference type="NCBI Taxonomy" id="1872076"/>
    <lineage>
        <taxon>Bacteria</taxon>
        <taxon>Pseudomonadati</taxon>
        <taxon>Planctomycetota</taxon>
        <taxon>Candidatus Brocadiia</taxon>
        <taxon>Candidatus Brocadiales</taxon>
        <taxon>Candidatus Scalinduaceae</taxon>
        <taxon>Candidatus Scalindua</taxon>
    </lineage>
</organism>
<evidence type="ECO:0000313" key="3">
    <source>
        <dbReference type="Proteomes" id="UP000094056"/>
    </source>
</evidence>
<sequence length="86" mass="9726">MEWKIVGIIAAIGTTSGFVPQIIRGIRTKKLEDVSPVMYMFLIFGLSLWLSYGIHLEDVIIIGANAVALLFSVVILILRYKYLRQK</sequence>